<sequence>MVTYWLFSYFPTDNFKMSLNYRILTSVSVVFEGRKSINILIRYQCGYYKSLHTIYNIFVLGTSRKKNSGEIKRSLIQGMRFEDAQFSLAHMVLVTTFLLFHRSSLFSLFKYQYLTDKKFRIFSCFLNIIKTSLNAIVLYEFLFLNLLNNTIALKNKYQLIIFFKFTIISDDVSQVNDFKKTITIEAKAALCSSSYCESVASDFCKATSSTIDPCKDINSIQTTFSYLLNILNLNNAPIIKSYYEQILKITIYL</sequence>
<name>A0A1I7WYN3_HETBA</name>
<dbReference type="Proteomes" id="UP000095283">
    <property type="component" value="Unplaced"/>
</dbReference>
<feature type="transmembrane region" description="Helical" evidence="1">
    <location>
        <begin position="88"/>
        <end position="109"/>
    </location>
</feature>
<keyword evidence="1" id="KW-0812">Transmembrane</keyword>
<accession>A0A1I7WYN3</accession>
<keyword evidence="2" id="KW-1185">Reference proteome</keyword>
<protein>
    <submittedName>
        <fullName evidence="3">Uncharacterized protein</fullName>
    </submittedName>
</protein>
<dbReference type="WBParaSite" id="Hba_10241">
    <property type="protein sequence ID" value="Hba_10241"/>
    <property type="gene ID" value="Hba_10241"/>
</dbReference>
<keyword evidence="1" id="KW-1133">Transmembrane helix</keyword>
<dbReference type="AlphaFoldDB" id="A0A1I7WYN3"/>
<evidence type="ECO:0000313" key="2">
    <source>
        <dbReference type="Proteomes" id="UP000095283"/>
    </source>
</evidence>
<proteinExistence type="predicted"/>
<feature type="transmembrane region" description="Helical" evidence="1">
    <location>
        <begin position="121"/>
        <end position="144"/>
    </location>
</feature>
<keyword evidence="1" id="KW-0472">Membrane</keyword>
<evidence type="ECO:0000256" key="1">
    <source>
        <dbReference type="SAM" id="Phobius"/>
    </source>
</evidence>
<organism evidence="2 3">
    <name type="scientific">Heterorhabditis bacteriophora</name>
    <name type="common">Entomopathogenic nematode worm</name>
    <dbReference type="NCBI Taxonomy" id="37862"/>
    <lineage>
        <taxon>Eukaryota</taxon>
        <taxon>Metazoa</taxon>
        <taxon>Ecdysozoa</taxon>
        <taxon>Nematoda</taxon>
        <taxon>Chromadorea</taxon>
        <taxon>Rhabditida</taxon>
        <taxon>Rhabditina</taxon>
        <taxon>Rhabditomorpha</taxon>
        <taxon>Strongyloidea</taxon>
        <taxon>Heterorhabditidae</taxon>
        <taxon>Heterorhabditis</taxon>
    </lineage>
</organism>
<evidence type="ECO:0000313" key="3">
    <source>
        <dbReference type="WBParaSite" id="Hba_10241"/>
    </source>
</evidence>
<reference evidence="3" key="1">
    <citation type="submission" date="2016-11" db="UniProtKB">
        <authorList>
            <consortium name="WormBaseParasite"/>
        </authorList>
    </citation>
    <scope>IDENTIFICATION</scope>
</reference>